<accession>A0A1G7GDD0</accession>
<feature type="transmembrane region" description="Helical" evidence="1">
    <location>
        <begin position="56"/>
        <end position="74"/>
    </location>
</feature>
<evidence type="ECO:0000256" key="1">
    <source>
        <dbReference type="SAM" id="Phobius"/>
    </source>
</evidence>
<organism evidence="3 4">
    <name type="scientific">Paracoccus isoporae</name>
    <dbReference type="NCBI Taxonomy" id="591205"/>
    <lineage>
        <taxon>Bacteria</taxon>
        <taxon>Pseudomonadati</taxon>
        <taxon>Pseudomonadota</taxon>
        <taxon>Alphaproteobacteria</taxon>
        <taxon>Rhodobacterales</taxon>
        <taxon>Paracoccaceae</taxon>
        <taxon>Paracoccus</taxon>
    </lineage>
</organism>
<keyword evidence="1" id="KW-0472">Membrane</keyword>
<dbReference type="STRING" id="591205.SAMN05421538_1138"/>
<dbReference type="RefSeq" id="WP_090525294.1">
    <property type="nucleotide sequence ID" value="NZ_FNAH01000013.1"/>
</dbReference>
<proteinExistence type="predicted"/>
<dbReference type="InterPro" id="IPR025424">
    <property type="entry name" value="YrhK_domain"/>
</dbReference>
<feature type="transmembrane region" description="Helical" evidence="1">
    <location>
        <begin position="28"/>
        <end position="50"/>
    </location>
</feature>
<sequence>MTFWNQAFRPDLNARSEEAKQFYAKVEFAYTLANFIAAIMFLIGSAMAFWPSTGTVSTWMFIFGSIVFAIKPTLNAWREWKLFQMGDASKLADDLESS</sequence>
<reference evidence="3 4" key="1">
    <citation type="submission" date="2016-10" db="EMBL/GenBank/DDBJ databases">
        <authorList>
            <person name="de Groot N.N."/>
        </authorList>
    </citation>
    <scope>NUCLEOTIDE SEQUENCE [LARGE SCALE GENOMIC DNA]</scope>
    <source>
        <strain evidence="3 4">DSM 22220</strain>
    </source>
</reference>
<evidence type="ECO:0000313" key="4">
    <source>
        <dbReference type="Proteomes" id="UP000199344"/>
    </source>
</evidence>
<dbReference type="EMBL" id="FNAH01000013">
    <property type="protein sequence ID" value="SDE86085.1"/>
    <property type="molecule type" value="Genomic_DNA"/>
</dbReference>
<dbReference type="AlphaFoldDB" id="A0A1G7GDD0"/>
<keyword evidence="4" id="KW-1185">Reference proteome</keyword>
<dbReference type="OrthoDB" id="5862062at2"/>
<evidence type="ECO:0000313" key="3">
    <source>
        <dbReference type="EMBL" id="SDE86085.1"/>
    </source>
</evidence>
<gene>
    <name evidence="3" type="ORF">SAMN05421538_1138</name>
</gene>
<dbReference type="Proteomes" id="UP000199344">
    <property type="component" value="Unassembled WGS sequence"/>
</dbReference>
<feature type="domain" description="YrhK" evidence="2">
    <location>
        <begin position="26"/>
        <end position="78"/>
    </location>
</feature>
<name>A0A1G7GDD0_9RHOB</name>
<protein>
    <submittedName>
        <fullName evidence="3">YrhK-like protein</fullName>
    </submittedName>
</protein>
<keyword evidence="1" id="KW-1133">Transmembrane helix</keyword>
<keyword evidence="1" id="KW-0812">Transmembrane</keyword>
<dbReference type="Pfam" id="PF14145">
    <property type="entry name" value="YrhK"/>
    <property type="match status" value="1"/>
</dbReference>
<evidence type="ECO:0000259" key="2">
    <source>
        <dbReference type="Pfam" id="PF14145"/>
    </source>
</evidence>